<sequence length="415" mass="43828">MSGEAEQPPSAGQEPASDKTPAEALTLRARPPRAVRFRRGLLIGAAGVGAAGLSALVWFALSPKILHIAKPSAEPVADRGAPAEAVSRLPSDYGQAGAVPKLGPPLPGDLGRAVIDQQRRDGLAVGAEASETPPRLTPEQQAALAERQRLQSQASQAREAGVMVQMAARTPALPTVGDQSIMTPIMSPPSVTATASPDPNGQERKAAFLERSHSGDVYNVHQLETPRSPYLVMAGSVIAASLITGLNSELPGLVTAQVTENVFDSVSGRFLLIPQGARLIGRYDSVVAYGQSRALLVWQRIILPDGSSIQLDNLPATDAAGYAGVADKVDFHAFRLLKGVALSTILGVGTELSLGDDESDIVRAIRQSTQQSASQAGQQIVSKELDVQPTIRIRPGWPLRVVVHKDLILRPWRAS</sequence>
<dbReference type="Proteomes" id="UP000215616">
    <property type="component" value="Unassembled WGS sequence"/>
</dbReference>
<evidence type="ECO:0000256" key="2">
    <source>
        <dbReference type="ARBA" id="ARBA00010265"/>
    </source>
</evidence>
<feature type="transmembrane region" description="Helical" evidence="7">
    <location>
        <begin position="40"/>
        <end position="61"/>
    </location>
</feature>
<evidence type="ECO:0000256" key="5">
    <source>
        <dbReference type="ARBA" id="ARBA00023136"/>
    </source>
</evidence>
<feature type="region of interest" description="Disordered" evidence="6">
    <location>
        <begin position="125"/>
        <end position="157"/>
    </location>
</feature>
<evidence type="ECO:0000256" key="6">
    <source>
        <dbReference type="SAM" id="MobiDB-lite"/>
    </source>
</evidence>
<dbReference type="Gene3D" id="2.40.128.260">
    <property type="entry name" value="Type IV secretion system, VirB10/TraB/TrbI"/>
    <property type="match status" value="1"/>
</dbReference>
<gene>
    <name evidence="8" type="ORF">B7Z12_00665</name>
</gene>
<name>A0A258DF99_CAUVI</name>
<feature type="compositionally biased region" description="Low complexity" evidence="6">
    <location>
        <begin position="139"/>
        <end position="157"/>
    </location>
</feature>
<evidence type="ECO:0000256" key="7">
    <source>
        <dbReference type="SAM" id="Phobius"/>
    </source>
</evidence>
<dbReference type="GO" id="GO:0016020">
    <property type="term" value="C:membrane"/>
    <property type="evidence" value="ECO:0007669"/>
    <property type="project" value="UniProtKB-SubCell"/>
</dbReference>
<keyword evidence="5 7" id="KW-0472">Membrane</keyword>
<dbReference type="InterPro" id="IPR042217">
    <property type="entry name" value="T4SS_VirB10/TrbI"/>
</dbReference>
<dbReference type="Pfam" id="PF03743">
    <property type="entry name" value="TrbI"/>
    <property type="match status" value="1"/>
</dbReference>
<protein>
    <submittedName>
        <fullName evidence="8">Conjugal transfer protein TrbI</fullName>
    </submittedName>
</protein>
<evidence type="ECO:0000256" key="1">
    <source>
        <dbReference type="ARBA" id="ARBA00004167"/>
    </source>
</evidence>
<dbReference type="EMBL" id="NCDQ01000005">
    <property type="protein sequence ID" value="OYX06377.1"/>
    <property type="molecule type" value="Genomic_DNA"/>
</dbReference>
<dbReference type="AlphaFoldDB" id="A0A258DF99"/>
<evidence type="ECO:0000256" key="4">
    <source>
        <dbReference type="ARBA" id="ARBA00022989"/>
    </source>
</evidence>
<comment type="similarity">
    <text evidence="2">Belongs to the TrbI/VirB10 family.</text>
</comment>
<evidence type="ECO:0000313" key="9">
    <source>
        <dbReference type="Proteomes" id="UP000215616"/>
    </source>
</evidence>
<comment type="subcellular location">
    <subcellularLocation>
        <location evidence="1">Membrane</location>
        <topology evidence="1">Single-pass membrane protein</topology>
    </subcellularLocation>
</comment>
<evidence type="ECO:0000256" key="3">
    <source>
        <dbReference type="ARBA" id="ARBA00022692"/>
    </source>
</evidence>
<accession>A0A258DF99</accession>
<proteinExistence type="inferred from homology"/>
<feature type="region of interest" description="Disordered" evidence="6">
    <location>
        <begin position="1"/>
        <end position="28"/>
    </location>
</feature>
<comment type="caution">
    <text evidence="8">The sequence shown here is derived from an EMBL/GenBank/DDBJ whole genome shotgun (WGS) entry which is preliminary data.</text>
</comment>
<keyword evidence="4 7" id="KW-1133">Transmembrane helix</keyword>
<keyword evidence="3 7" id="KW-0812">Transmembrane</keyword>
<organism evidence="8 9">
    <name type="scientific">Caulobacter vibrioides</name>
    <name type="common">Caulobacter crescentus</name>
    <dbReference type="NCBI Taxonomy" id="155892"/>
    <lineage>
        <taxon>Bacteria</taxon>
        <taxon>Pseudomonadati</taxon>
        <taxon>Pseudomonadota</taxon>
        <taxon>Alphaproteobacteria</taxon>
        <taxon>Caulobacterales</taxon>
        <taxon>Caulobacteraceae</taxon>
        <taxon>Caulobacter</taxon>
    </lineage>
</organism>
<evidence type="ECO:0000313" key="8">
    <source>
        <dbReference type="EMBL" id="OYX06377.1"/>
    </source>
</evidence>
<dbReference type="CDD" id="cd16429">
    <property type="entry name" value="VirB10"/>
    <property type="match status" value="1"/>
</dbReference>
<reference evidence="8 9" key="1">
    <citation type="submission" date="2017-03" db="EMBL/GenBank/DDBJ databases">
        <title>Lifting the veil on microbial sulfur biogeochemistry in mining wastewaters.</title>
        <authorList>
            <person name="Kantor R.S."/>
            <person name="Colenbrander Nelson T."/>
            <person name="Marshall S."/>
            <person name="Bennett D."/>
            <person name="Apte S."/>
            <person name="Camacho D."/>
            <person name="Thomas B.C."/>
            <person name="Warren L.A."/>
            <person name="Banfield J.F."/>
        </authorList>
    </citation>
    <scope>NUCLEOTIDE SEQUENCE [LARGE SCALE GENOMIC DNA]</scope>
    <source>
        <strain evidence="8">32-67-7</strain>
    </source>
</reference>
<dbReference type="InterPro" id="IPR005498">
    <property type="entry name" value="T4SS_VirB10/TraB/TrbI"/>
</dbReference>